<evidence type="ECO:0000256" key="1">
    <source>
        <dbReference type="ARBA" id="ARBA00006226"/>
    </source>
</evidence>
<dbReference type="AlphaFoldDB" id="A0A3P5XGL5"/>
<dbReference type="PANTHER" id="PTHR33755">
    <property type="entry name" value="TOXIN PARE1-RELATED"/>
    <property type="match status" value="1"/>
</dbReference>
<organism evidence="3 4">
    <name type="scientific">Pseudogemmobacter humi</name>
    <dbReference type="NCBI Taxonomy" id="2483812"/>
    <lineage>
        <taxon>Bacteria</taxon>
        <taxon>Pseudomonadati</taxon>
        <taxon>Pseudomonadota</taxon>
        <taxon>Alphaproteobacteria</taxon>
        <taxon>Rhodobacterales</taxon>
        <taxon>Paracoccaceae</taxon>
        <taxon>Pseudogemmobacter</taxon>
    </lineage>
</organism>
<dbReference type="InterPro" id="IPR051803">
    <property type="entry name" value="TA_system_RelE-like_toxin"/>
</dbReference>
<dbReference type="Pfam" id="PF05016">
    <property type="entry name" value="ParE_toxin"/>
    <property type="match status" value="1"/>
</dbReference>
<reference evidence="3 4" key="1">
    <citation type="submission" date="2018-11" db="EMBL/GenBank/DDBJ databases">
        <authorList>
            <person name="Criscuolo A."/>
        </authorList>
    </citation>
    <scope>NUCLEOTIDE SEQUENCE [LARGE SCALE GENOMIC DNA]</scope>
    <source>
        <strain evidence="3">ACIP111625</strain>
    </source>
</reference>
<name>A0A3P5XGL5_9RHOB</name>
<proteinExistence type="inferred from homology"/>
<evidence type="ECO:0000256" key="2">
    <source>
        <dbReference type="ARBA" id="ARBA00022649"/>
    </source>
</evidence>
<evidence type="ECO:0000313" key="4">
    <source>
        <dbReference type="Proteomes" id="UP000277498"/>
    </source>
</evidence>
<dbReference type="RefSeq" id="WP_124088771.1">
    <property type="nucleotide sequence ID" value="NZ_UXAW01000134.1"/>
</dbReference>
<dbReference type="PANTHER" id="PTHR33755:SF6">
    <property type="entry name" value="PLASMID STABILIZATION SYSTEM PROTEIN"/>
    <property type="match status" value="1"/>
</dbReference>
<keyword evidence="2" id="KW-1277">Toxin-antitoxin system</keyword>
<dbReference type="Gene3D" id="3.30.2310.20">
    <property type="entry name" value="RelE-like"/>
    <property type="match status" value="1"/>
</dbReference>
<dbReference type="OrthoDB" id="595470at2"/>
<protein>
    <submittedName>
        <fullName evidence="3">Plasmid stabilization system protein</fullName>
    </submittedName>
</protein>
<dbReference type="InterPro" id="IPR007712">
    <property type="entry name" value="RelE/ParE_toxin"/>
</dbReference>
<dbReference type="EMBL" id="UXAW01000134">
    <property type="protein sequence ID" value="VDC33888.1"/>
    <property type="molecule type" value="Genomic_DNA"/>
</dbReference>
<dbReference type="InterPro" id="IPR035093">
    <property type="entry name" value="RelE/ParE_toxin_dom_sf"/>
</dbReference>
<sequence>MIVEITAEAEADLEAIGDYIARDNPARAVSFVRELGRSCMDMADFPEAWPVIPRYETQGIRRRVHGRYLIFYQIRGDKVTVLHVLNGAMDVDAILFPQG</sequence>
<comment type="similarity">
    <text evidence="1">Belongs to the RelE toxin family.</text>
</comment>
<accession>A0A3P5XGL5</accession>
<dbReference type="Proteomes" id="UP000277498">
    <property type="component" value="Unassembled WGS sequence"/>
</dbReference>
<gene>
    <name evidence="3" type="ORF">XINFAN_04116</name>
</gene>
<evidence type="ECO:0000313" key="3">
    <source>
        <dbReference type="EMBL" id="VDC33888.1"/>
    </source>
</evidence>
<keyword evidence="4" id="KW-1185">Reference proteome</keyword>